<organism evidence="2 3">
    <name type="scientific">Drosophila hydei</name>
    <name type="common">Fruit fly</name>
    <dbReference type="NCBI Taxonomy" id="7224"/>
    <lineage>
        <taxon>Eukaryota</taxon>
        <taxon>Metazoa</taxon>
        <taxon>Ecdysozoa</taxon>
        <taxon>Arthropoda</taxon>
        <taxon>Hexapoda</taxon>
        <taxon>Insecta</taxon>
        <taxon>Pterygota</taxon>
        <taxon>Neoptera</taxon>
        <taxon>Endopterygota</taxon>
        <taxon>Diptera</taxon>
        <taxon>Brachycera</taxon>
        <taxon>Muscomorpha</taxon>
        <taxon>Ephydroidea</taxon>
        <taxon>Drosophilidae</taxon>
        <taxon>Drosophila</taxon>
    </lineage>
</organism>
<dbReference type="OrthoDB" id="7862132at2759"/>
<reference evidence="3" key="1">
    <citation type="submission" date="2025-08" db="UniProtKB">
        <authorList>
            <consortium name="RefSeq"/>
        </authorList>
    </citation>
    <scope>IDENTIFICATION</scope>
    <source>
        <strain evidence="3">15085-1641.00</strain>
        <tissue evidence="3">Whole body</tissue>
    </source>
</reference>
<evidence type="ECO:0000313" key="2">
    <source>
        <dbReference type="Proteomes" id="UP000504633"/>
    </source>
</evidence>
<dbReference type="GeneID" id="111597711"/>
<proteinExistence type="predicted"/>
<keyword evidence="1" id="KW-0732">Signal</keyword>
<dbReference type="RefSeq" id="XP_023168319.2">
    <property type="nucleotide sequence ID" value="XM_023312551.2"/>
</dbReference>
<dbReference type="AlphaFoldDB" id="A0A6J1LT47"/>
<accession>A0A6J1LT47</accession>
<dbReference type="Proteomes" id="UP000504633">
    <property type="component" value="Unplaced"/>
</dbReference>
<dbReference type="Pfam" id="PF06477">
    <property type="entry name" value="DUF1091"/>
    <property type="match status" value="1"/>
</dbReference>
<feature type="signal peptide" evidence="1">
    <location>
        <begin position="1"/>
        <end position="21"/>
    </location>
</feature>
<evidence type="ECO:0000256" key="1">
    <source>
        <dbReference type="SAM" id="SignalP"/>
    </source>
</evidence>
<dbReference type="InterPro" id="IPR010512">
    <property type="entry name" value="DUF1091"/>
</dbReference>
<feature type="chain" id="PRO_5027020760" evidence="1">
    <location>
        <begin position="22"/>
        <end position="181"/>
    </location>
</feature>
<protein>
    <submittedName>
        <fullName evidence="3">Uncharacterized protein LOC111597711</fullName>
    </submittedName>
</protein>
<name>A0A6J1LT47_DROHY</name>
<dbReference type="KEGG" id="dhe:111597711"/>
<evidence type="ECO:0000313" key="3">
    <source>
        <dbReference type="RefSeq" id="XP_023168319.2"/>
    </source>
</evidence>
<dbReference type="OMA" id="IECRPET"/>
<keyword evidence="2" id="KW-1185">Reference proteome</keyword>
<sequence>MHVKWLICCVIYATIISQAFGAKLIMLKKMQCVVKSKVLARVECIKDNDTAISFHLTTINEIASFYGISNLYIYVNAIKNVLQFKGYRIELCKPSADRHQPQFLSLINTGRRVATTNFTQKCPFLGNTTYVMDHMQFDAKFAPSYLPEYNFTYLGQFFVNRVHTAEVQVTGSVCNIGNDCR</sequence>
<gene>
    <name evidence="3" type="primary">LOC111597711</name>
</gene>